<proteinExistence type="predicted"/>
<sequence length="122" mass="12292">MVDRAAGTAAPAARAGRGAGKADSGAALPPAPGEATGGIVAAGAVRALVAGVDAARCLSPCRPLWSFVRIKRLVWSLPGPLSNLGQKHTDLSPVTDVTALGYSPKSFEVISAMFPTARQALS</sequence>
<name>A0A918DKW9_9ACTN</name>
<dbReference type="EMBL" id="BMNH01000010">
    <property type="protein sequence ID" value="GGO71660.1"/>
    <property type="molecule type" value="Genomic_DNA"/>
</dbReference>
<comment type="caution">
    <text evidence="2">The sequence shown here is derived from an EMBL/GenBank/DDBJ whole genome shotgun (WGS) entry which is preliminary data.</text>
</comment>
<protein>
    <submittedName>
        <fullName evidence="2">Uncharacterized protein</fullName>
    </submittedName>
</protein>
<evidence type="ECO:0000313" key="3">
    <source>
        <dbReference type="Proteomes" id="UP000646523"/>
    </source>
</evidence>
<gene>
    <name evidence="2" type="ORF">GCM10012289_37910</name>
</gene>
<accession>A0A918DKW9</accession>
<reference evidence="2" key="2">
    <citation type="submission" date="2020-09" db="EMBL/GenBank/DDBJ databases">
        <authorList>
            <person name="Sun Q."/>
            <person name="Zhou Y."/>
        </authorList>
    </citation>
    <scope>NUCLEOTIDE SEQUENCE</scope>
    <source>
        <strain evidence="2">CGMCC 4.7368</strain>
    </source>
</reference>
<evidence type="ECO:0000256" key="1">
    <source>
        <dbReference type="SAM" id="MobiDB-lite"/>
    </source>
</evidence>
<dbReference type="AlphaFoldDB" id="A0A918DKW9"/>
<organism evidence="2 3">
    <name type="scientific">Nonomuraea cavernae</name>
    <dbReference type="NCBI Taxonomy" id="2045107"/>
    <lineage>
        <taxon>Bacteria</taxon>
        <taxon>Bacillati</taxon>
        <taxon>Actinomycetota</taxon>
        <taxon>Actinomycetes</taxon>
        <taxon>Streptosporangiales</taxon>
        <taxon>Streptosporangiaceae</taxon>
        <taxon>Nonomuraea</taxon>
    </lineage>
</organism>
<feature type="region of interest" description="Disordered" evidence="1">
    <location>
        <begin position="1"/>
        <end position="30"/>
    </location>
</feature>
<feature type="compositionally biased region" description="Low complexity" evidence="1">
    <location>
        <begin position="1"/>
        <end position="27"/>
    </location>
</feature>
<reference evidence="2" key="1">
    <citation type="journal article" date="2014" name="Int. J. Syst. Evol. Microbiol.">
        <title>Complete genome sequence of Corynebacterium casei LMG S-19264T (=DSM 44701T), isolated from a smear-ripened cheese.</title>
        <authorList>
            <consortium name="US DOE Joint Genome Institute (JGI-PGF)"/>
            <person name="Walter F."/>
            <person name="Albersmeier A."/>
            <person name="Kalinowski J."/>
            <person name="Ruckert C."/>
        </authorList>
    </citation>
    <scope>NUCLEOTIDE SEQUENCE</scope>
    <source>
        <strain evidence="2">CGMCC 4.7368</strain>
    </source>
</reference>
<dbReference type="Proteomes" id="UP000646523">
    <property type="component" value="Unassembled WGS sequence"/>
</dbReference>
<evidence type="ECO:0000313" key="2">
    <source>
        <dbReference type="EMBL" id="GGO71660.1"/>
    </source>
</evidence>
<keyword evidence="3" id="KW-1185">Reference proteome</keyword>